<dbReference type="EMBL" id="BFEA01000408">
    <property type="protein sequence ID" value="GBG82483.1"/>
    <property type="molecule type" value="Genomic_DNA"/>
</dbReference>
<sequence>MSGQQPDDSISNFAALILTFSKLVAEEEQPQAASAINWWSNFAALILTFSKLVVEEEQCRTTTATARRRRSPVSELGEAANAIQSLSQDTLASLQEQEMEHAATLRGWHFTPTDGHSQPSAEEKTKEDISKLIVKLMLTCNWQQHELQRLKRIIDEMQDSQCHANRSFNTRINHLEQDGASSASTGQSSSQPSTLELEQRIDQAVATIDDLGTFMRSKTISLLHRAEGRHLHVAATSSQQQLVMFKMSNFRIDKLDDYTKSNPLAWWQGFTTELGLHEVPERLKIAAPYLNTTGACQMWLNHLAVKEGVDMEDLHTKLDWDAITALWKARFIVQDRKAKAANQAFQIYQGNQPTLLVNGMAKNFR</sequence>
<proteinExistence type="predicted"/>
<organism evidence="1 2">
    <name type="scientific">Chara braunii</name>
    <name type="common">Braun's stonewort</name>
    <dbReference type="NCBI Taxonomy" id="69332"/>
    <lineage>
        <taxon>Eukaryota</taxon>
        <taxon>Viridiplantae</taxon>
        <taxon>Streptophyta</taxon>
        <taxon>Charophyceae</taxon>
        <taxon>Charales</taxon>
        <taxon>Characeae</taxon>
        <taxon>Chara</taxon>
    </lineage>
</organism>
<accession>A0A388LJR1</accession>
<name>A0A388LJR1_CHABU</name>
<dbReference type="Gramene" id="GBG82483">
    <property type="protein sequence ID" value="GBG82483"/>
    <property type="gene ID" value="CBR_g34859"/>
</dbReference>
<protein>
    <submittedName>
        <fullName evidence="1">Uncharacterized protein</fullName>
    </submittedName>
</protein>
<evidence type="ECO:0000313" key="2">
    <source>
        <dbReference type="Proteomes" id="UP000265515"/>
    </source>
</evidence>
<dbReference type="Proteomes" id="UP000265515">
    <property type="component" value="Unassembled WGS sequence"/>
</dbReference>
<keyword evidence="2" id="KW-1185">Reference proteome</keyword>
<reference evidence="1 2" key="1">
    <citation type="journal article" date="2018" name="Cell">
        <title>The Chara Genome: Secondary Complexity and Implications for Plant Terrestrialization.</title>
        <authorList>
            <person name="Nishiyama T."/>
            <person name="Sakayama H."/>
            <person name="Vries J.D."/>
            <person name="Buschmann H."/>
            <person name="Saint-Marcoux D."/>
            <person name="Ullrich K.K."/>
            <person name="Haas F.B."/>
            <person name="Vanderstraeten L."/>
            <person name="Becker D."/>
            <person name="Lang D."/>
            <person name="Vosolsobe S."/>
            <person name="Rombauts S."/>
            <person name="Wilhelmsson P.K.I."/>
            <person name="Janitza P."/>
            <person name="Kern R."/>
            <person name="Heyl A."/>
            <person name="Rumpler F."/>
            <person name="Villalobos L.I.A.C."/>
            <person name="Clay J.M."/>
            <person name="Skokan R."/>
            <person name="Toyoda A."/>
            <person name="Suzuki Y."/>
            <person name="Kagoshima H."/>
            <person name="Schijlen E."/>
            <person name="Tajeshwar N."/>
            <person name="Catarino B."/>
            <person name="Hetherington A.J."/>
            <person name="Saltykova A."/>
            <person name="Bonnot C."/>
            <person name="Breuninger H."/>
            <person name="Symeonidi A."/>
            <person name="Radhakrishnan G.V."/>
            <person name="Van Nieuwerburgh F."/>
            <person name="Deforce D."/>
            <person name="Chang C."/>
            <person name="Karol K.G."/>
            <person name="Hedrich R."/>
            <person name="Ulvskov P."/>
            <person name="Glockner G."/>
            <person name="Delwiche C.F."/>
            <person name="Petrasek J."/>
            <person name="Van de Peer Y."/>
            <person name="Friml J."/>
            <person name="Beilby M."/>
            <person name="Dolan L."/>
            <person name="Kohara Y."/>
            <person name="Sugano S."/>
            <person name="Fujiyama A."/>
            <person name="Delaux P.-M."/>
            <person name="Quint M."/>
            <person name="TheiBen G."/>
            <person name="Hagemann M."/>
            <person name="Harholt J."/>
            <person name="Dunand C."/>
            <person name="Zachgo S."/>
            <person name="Langdale J."/>
            <person name="Maumus F."/>
            <person name="Straeten D.V.D."/>
            <person name="Gould S.B."/>
            <person name="Rensing S.A."/>
        </authorList>
    </citation>
    <scope>NUCLEOTIDE SEQUENCE [LARGE SCALE GENOMIC DNA]</scope>
    <source>
        <strain evidence="1 2">S276</strain>
    </source>
</reference>
<comment type="caution">
    <text evidence="1">The sequence shown here is derived from an EMBL/GenBank/DDBJ whole genome shotgun (WGS) entry which is preliminary data.</text>
</comment>
<evidence type="ECO:0000313" key="1">
    <source>
        <dbReference type="EMBL" id="GBG82483.1"/>
    </source>
</evidence>
<dbReference type="AlphaFoldDB" id="A0A388LJR1"/>
<gene>
    <name evidence="1" type="ORF">CBR_g34859</name>
</gene>
<dbReference type="STRING" id="69332.A0A388LJR1"/>